<dbReference type="SUPFAM" id="SSF53254">
    <property type="entry name" value="Phosphoglycerate mutase-like"/>
    <property type="match status" value="1"/>
</dbReference>
<dbReference type="PANTHER" id="PTHR47623:SF1">
    <property type="entry name" value="OS09G0287300 PROTEIN"/>
    <property type="match status" value="1"/>
</dbReference>
<dbReference type="CDD" id="cd07067">
    <property type="entry name" value="HP_PGM_like"/>
    <property type="match status" value="1"/>
</dbReference>
<dbReference type="AlphaFoldDB" id="A0A1G8XVX0"/>
<dbReference type="OrthoDB" id="9810154at2"/>
<organism evidence="2 3">
    <name type="scientific">Catalinimonas alkaloidigena</name>
    <dbReference type="NCBI Taxonomy" id="1075417"/>
    <lineage>
        <taxon>Bacteria</taxon>
        <taxon>Pseudomonadati</taxon>
        <taxon>Bacteroidota</taxon>
        <taxon>Cytophagia</taxon>
        <taxon>Cytophagales</taxon>
        <taxon>Catalimonadaceae</taxon>
        <taxon>Catalinimonas</taxon>
    </lineage>
</organism>
<protein>
    <submittedName>
        <fullName evidence="2">Phosphohistidine phosphatase</fullName>
    </submittedName>
</protein>
<dbReference type="EMBL" id="FNFO01000001">
    <property type="protein sequence ID" value="SDJ94663.1"/>
    <property type="molecule type" value="Genomic_DNA"/>
</dbReference>
<dbReference type="Gene3D" id="3.40.50.1240">
    <property type="entry name" value="Phosphoglycerate mutase-like"/>
    <property type="match status" value="1"/>
</dbReference>
<sequence>MPSTKKLYLLRHAKSDWSQPGQRDFDRELNERGYRDAPLMGQVLHRKKVVPQVIYASPARRTTLTAELVAPALPYPAEAVHYVKLLYECSLQTMLTFISRLDDQYDEVMIIGHNPTMTYTAEHLSGESLGNVPTCGVVSLAFEVDTWEAVAGRSATLEWFEYPKKYL</sequence>
<dbReference type="InterPro" id="IPR029033">
    <property type="entry name" value="His_PPase_superfam"/>
</dbReference>
<evidence type="ECO:0000256" key="1">
    <source>
        <dbReference type="PIRSR" id="PIRSR613078-2"/>
    </source>
</evidence>
<dbReference type="Proteomes" id="UP000198510">
    <property type="component" value="Unassembled WGS sequence"/>
</dbReference>
<dbReference type="InterPro" id="IPR013078">
    <property type="entry name" value="His_Pase_superF_clade-1"/>
</dbReference>
<dbReference type="Pfam" id="PF00300">
    <property type="entry name" value="His_Phos_1"/>
    <property type="match status" value="1"/>
</dbReference>
<feature type="binding site" evidence="1">
    <location>
        <position position="61"/>
    </location>
    <ligand>
        <name>substrate</name>
    </ligand>
</feature>
<dbReference type="PANTHER" id="PTHR47623">
    <property type="entry name" value="OS09G0287300 PROTEIN"/>
    <property type="match status" value="1"/>
</dbReference>
<dbReference type="STRING" id="1075417.SAMN05421823_101491"/>
<keyword evidence="3" id="KW-1185">Reference proteome</keyword>
<proteinExistence type="predicted"/>
<dbReference type="SMART" id="SM00855">
    <property type="entry name" value="PGAM"/>
    <property type="match status" value="1"/>
</dbReference>
<evidence type="ECO:0000313" key="3">
    <source>
        <dbReference type="Proteomes" id="UP000198510"/>
    </source>
</evidence>
<accession>A0A1G8XVX0</accession>
<name>A0A1G8XVX0_9BACT</name>
<reference evidence="2 3" key="1">
    <citation type="submission" date="2016-10" db="EMBL/GenBank/DDBJ databases">
        <authorList>
            <person name="de Groot N.N."/>
        </authorList>
    </citation>
    <scope>NUCLEOTIDE SEQUENCE [LARGE SCALE GENOMIC DNA]</scope>
    <source>
        <strain evidence="2 3">DSM 25186</strain>
    </source>
</reference>
<evidence type="ECO:0000313" key="2">
    <source>
        <dbReference type="EMBL" id="SDJ94663.1"/>
    </source>
</evidence>
<dbReference type="RefSeq" id="WP_089678568.1">
    <property type="nucleotide sequence ID" value="NZ_FNFO01000001.1"/>
</dbReference>
<gene>
    <name evidence="2" type="ORF">SAMN05421823_101491</name>
</gene>